<name>A0A1G8WDB9_9ACTN</name>
<feature type="transmembrane region" description="Helical" evidence="1">
    <location>
        <begin position="185"/>
        <end position="205"/>
    </location>
</feature>
<evidence type="ECO:0000256" key="1">
    <source>
        <dbReference type="SAM" id="Phobius"/>
    </source>
</evidence>
<accession>A0A1G8WDB9</accession>
<keyword evidence="1" id="KW-0472">Membrane</keyword>
<feature type="transmembrane region" description="Helical" evidence="1">
    <location>
        <begin position="34"/>
        <end position="57"/>
    </location>
</feature>
<protein>
    <submittedName>
        <fullName evidence="2">Uncharacterized protein</fullName>
    </submittedName>
</protein>
<evidence type="ECO:0000313" key="2">
    <source>
        <dbReference type="EMBL" id="SDJ76213.1"/>
    </source>
</evidence>
<proteinExistence type="predicted"/>
<feature type="transmembrane region" description="Helical" evidence="1">
    <location>
        <begin position="135"/>
        <end position="157"/>
    </location>
</feature>
<keyword evidence="1" id="KW-1133">Transmembrane helix</keyword>
<organism evidence="2 3">
    <name type="scientific">Nonomuraea maritima</name>
    <dbReference type="NCBI Taxonomy" id="683260"/>
    <lineage>
        <taxon>Bacteria</taxon>
        <taxon>Bacillati</taxon>
        <taxon>Actinomycetota</taxon>
        <taxon>Actinomycetes</taxon>
        <taxon>Streptosporangiales</taxon>
        <taxon>Streptosporangiaceae</taxon>
        <taxon>Nonomuraea</taxon>
    </lineage>
</organism>
<dbReference type="Proteomes" id="UP000198683">
    <property type="component" value="Unassembled WGS sequence"/>
</dbReference>
<dbReference type="OrthoDB" id="3240366at2"/>
<keyword evidence="1" id="KW-0812">Transmembrane</keyword>
<sequence length="207" mass="22197">MLEKDERPESPEEMLRVIQEQSAATSKRLNGDPLLLYVPWGVAWLLGFTALFLHYGLDGRPYAPISQMQGVAVLLVAQMVAGAVAAVGIVRMNRLVRGDSSIRGAMYGYAWSAGMVLMVIIGTRLGPLLPPEENGLLWAGGMLTVVAVLHMVGGALWLSKPMFFTGAWVAAVNALGLLLGAGWHALLTAVLLGGGFIAVGIRWRFRS</sequence>
<feature type="transmembrane region" description="Helical" evidence="1">
    <location>
        <begin position="104"/>
        <end position="123"/>
    </location>
</feature>
<evidence type="ECO:0000313" key="3">
    <source>
        <dbReference type="Proteomes" id="UP000198683"/>
    </source>
</evidence>
<reference evidence="2 3" key="1">
    <citation type="submission" date="2016-10" db="EMBL/GenBank/DDBJ databases">
        <authorList>
            <person name="de Groot N.N."/>
        </authorList>
    </citation>
    <scope>NUCLEOTIDE SEQUENCE [LARGE SCALE GENOMIC DNA]</scope>
    <source>
        <strain evidence="2 3">CGMCC 4.5681</strain>
    </source>
</reference>
<keyword evidence="3" id="KW-1185">Reference proteome</keyword>
<dbReference type="STRING" id="683260.SAMN05421874_103118"/>
<dbReference type="RefSeq" id="WP_090761061.1">
    <property type="nucleotide sequence ID" value="NZ_FNFB01000003.1"/>
</dbReference>
<dbReference type="AlphaFoldDB" id="A0A1G8WDB9"/>
<gene>
    <name evidence="2" type="ORF">SAMN05421874_103118</name>
</gene>
<feature type="transmembrane region" description="Helical" evidence="1">
    <location>
        <begin position="69"/>
        <end position="92"/>
    </location>
</feature>
<dbReference type="EMBL" id="FNFB01000003">
    <property type="protein sequence ID" value="SDJ76213.1"/>
    <property type="molecule type" value="Genomic_DNA"/>
</dbReference>